<dbReference type="KEGG" id="tzo:THMIRHAT_06160"/>
<gene>
    <name evidence="2" type="ORF">THMIRHAT_06160</name>
</gene>
<evidence type="ECO:0000313" key="2">
    <source>
        <dbReference type="EMBL" id="BBP42870.1"/>
    </source>
</evidence>
<proteinExistence type="predicted"/>
<accession>A0A6F8PLK0</accession>
<dbReference type="PANTHER" id="PTHR35335:SF1">
    <property type="entry name" value="UPF0716 PROTEIN FXSA"/>
    <property type="match status" value="1"/>
</dbReference>
<evidence type="ECO:0000313" key="3">
    <source>
        <dbReference type="Proteomes" id="UP000501466"/>
    </source>
</evidence>
<dbReference type="EMBL" id="AP021888">
    <property type="protein sequence ID" value="BBP42870.1"/>
    <property type="molecule type" value="Genomic_DNA"/>
</dbReference>
<dbReference type="InterPro" id="IPR007313">
    <property type="entry name" value="FxsA"/>
</dbReference>
<dbReference type="GO" id="GO:0016020">
    <property type="term" value="C:membrane"/>
    <property type="evidence" value="ECO:0007669"/>
    <property type="project" value="InterPro"/>
</dbReference>
<evidence type="ECO:0000256" key="1">
    <source>
        <dbReference type="SAM" id="Phobius"/>
    </source>
</evidence>
<feature type="transmembrane region" description="Helical" evidence="1">
    <location>
        <begin position="25"/>
        <end position="45"/>
    </location>
</feature>
<dbReference type="AlphaFoldDB" id="A0A6F8PLK0"/>
<keyword evidence="3" id="KW-1185">Reference proteome</keyword>
<dbReference type="PANTHER" id="PTHR35335">
    <property type="entry name" value="UPF0716 PROTEIN FXSA"/>
    <property type="match status" value="1"/>
</dbReference>
<reference evidence="3" key="1">
    <citation type="submission" date="2019-11" db="EMBL/GenBank/DDBJ databases">
        <title>Isolation and characterization of two novel species in the genus Thiomicrorhabdus.</title>
        <authorList>
            <person name="Mochizuki J."/>
            <person name="Kojima H."/>
            <person name="Fukui M."/>
        </authorList>
    </citation>
    <scope>NUCLEOTIDE SEQUENCE [LARGE SCALE GENOMIC DNA]</scope>
    <source>
        <strain evidence="3">AkT22</strain>
    </source>
</reference>
<dbReference type="RefSeq" id="WP_173290673.1">
    <property type="nucleotide sequence ID" value="NZ_AP021888.1"/>
</dbReference>
<keyword evidence="1" id="KW-0812">Transmembrane</keyword>
<protein>
    <recommendedName>
        <fullName evidence="4">Membrane protein FxsA</fullName>
    </recommendedName>
</protein>
<keyword evidence="1" id="KW-1133">Transmembrane helix</keyword>
<dbReference type="Pfam" id="PF04186">
    <property type="entry name" value="FxsA"/>
    <property type="match status" value="1"/>
</dbReference>
<keyword evidence="1" id="KW-0472">Membrane</keyword>
<sequence>MKFLVLFLLVPLTELYVLIEVGSVIGGLTTVLLVVGTAILGASLMRSQGLLTMQKAQAALASGEAPQQAMLEGVMIFIGGLFLLVPGFITDILGLLFLIPPIRHRLASQFLKHRTSSRYYHRQNIYEGDWQEKTDKGDLKVTKSIEIIEGEIVSGSADKKQS</sequence>
<dbReference type="Proteomes" id="UP000501466">
    <property type="component" value="Chromosome"/>
</dbReference>
<feature type="transmembrane region" description="Helical" evidence="1">
    <location>
        <begin position="74"/>
        <end position="99"/>
    </location>
</feature>
<organism evidence="2 3">
    <name type="scientific">Thiosulfativibrio zosterae</name>
    <dbReference type="NCBI Taxonomy" id="2675053"/>
    <lineage>
        <taxon>Bacteria</taxon>
        <taxon>Pseudomonadati</taxon>
        <taxon>Pseudomonadota</taxon>
        <taxon>Gammaproteobacteria</taxon>
        <taxon>Thiotrichales</taxon>
        <taxon>Piscirickettsiaceae</taxon>
        <taxon>Thiosulfativibrio</taxon>
    </lineage>
</organism>
<evidence type="ECO:0008006" key="4">
    <source>
        <dbReference type="Google" id="ProtNLM"/>
    </source>
</evidence>
<dbReference type="NCBIfam" id="NF008528">
    <property type="entry name" value="PRK11463.1-2"/>
    <property type="match status" value="1"/>
</dbReference>
<name>A0A6F8PLK0_9GAMM</name>